<dbReference type="Pfam" id="PF03167">
    <property type="entry name" value="UDG"/>
    <property type="match status" value="1"/>
</dbReference>
<name>A0A642ULK7_DIURU</name>
<evidence type="ECO:0000256" key="2">
    <source>
        <dbReference type="ARBA" id="ARBA00022801"/>
    </source>
</evidence>
<dbReference type="PANTHER" id="PTHR12159:SF9">
    <property type="entry name" value="G_T MISMATCH-SPECIFIC THYMINE DNA GLYCOSYLASE"/>
    <property type="match status" value="1"/>
</dbReference>
<organism evidence="6 7">
    <name type="scientific">Diutina rugosa</name>
    <name type="common">Yeast</name>
    <name type="synonym">Candida rugosa</name>
    <dbReference type="NCBI Taxonomy" id="5481"/>
    <lineage>
        <taxon>Eukaryota</taxon>
        <taxon>Fungi</taxon>
        <taxon>Dikarya</taxon>
        <taxon>Ascomycota</taxon>
        <taxon>Saccharomycotina</taxon>
        <taxon>Pichiomycetes</taxon>
        <taxon>Debaryomycetaceae</taxon>
        <taxon>Diutina</taxon>
    </lineage>
</organism>
<dbReference type="SUPFAM" id="SSF52141">
    <property type="entry name" value="Uracil-DNA glycosylase-like"/>
    <property type="match status" value="1"/>
</dbReference>
<dbReference type="InterPro" id="IPR015637">
    <property type="entry name" value="MUG/TDG"/>
</dbReference>
<evidence type="ECO:0000256" key="1">
    <source>
        <dbReference type="ARBA" id="ARBA00022763"/>
    </source>
</evidence>
<evidence type="ECO:0000256" key="3">
    <source>
        <dbReference type="ARBA" id="ARBA00023204"/>
    </source>
</evidence>
<keyword evidence="3" id="KW-0234">DNA repair</keyword>
<evidence type="ECO:0000259" key="5">
    <source>
        <dbReference type="Pfam" id="PF03167"/>
    </source>
</evidence>
<accession>A0A642ULK7</accession>
<dbReference type="InterPro" id="IPR036895">
    <property type="entry name" value="Uracil-DNA_glycosylase-like_sf"/>
</dbReference>
<dbReference type="GeneID" id="54782249"/>
<feature type="compositionally biased region" description="Basic and acidic residues" evidence="4">
    <location>
        <begin position="1"/>
        <end position="12"/>
    </location>
</feature>
<dbReference type="Proteomes" id="UP000449547">
    <property type="component" value="Unassembled WGS sequence"/>
</dbReference>
<evidence type="ECO:0000256" key="4">
    <source>
        <dbReference type="SAM" id="MobiDB-lite"/>
    </source>
</evidence>
<dbReference type="VEuPathDB" id="FungiDB:DIURU_003598"/>
<feature type="domain" description="Uracil-DNA glycosylase-like" evidence="5">
    <location>
        <begin position="37"/>
        <end position="223"/>
    </location>
</feature>
<keyword evidence="1" id="KW-0227">DNA damage</keyword>
<feature type="region of interest" description="Disordered" evidence="4">
    <location>
        <begin position="1"/>
        <end position="26"/>
    </location>
</feature>
<dbReference type="CDD" id="cd10028">
    <property type="entry name" value="UDG-F2_TDG_MUG"/>
    <property type="match status" value="1"/>
</dbReference>
<evidence type="ECO:0000313" key="6">
    <source>
        <dbReference type="EMBL" id="KAA8901228.1"/>
    </source>
</evidence>
<dbReference type="RefSeq" id="XP_034011851.1">
    <property type="nucleotide sequence ID" value="XM_034156377.1"/>
</dbReference>
<keyword evidence="2" id="KW-0378">Hydrolase</keyword>
<dbReference type="GO" id="GO:0004844">
    <property type="term" value="F:uracil DNA N-glycosylase activity"/>
    <property type="evidence" value="ECO:0007669"/>
    <property type="project" value="TreeGrafter"/>
</dbReference>
<dbReference type="OrthoDB" id="565731at2759"/>
<dbReference type="GO" id="GO:0008263">
    <property type="term" value="F:pyrimidine-specific mismatch base pair DNA N-glycosylase activity"/>
    <property type="evidence" value="ECO:0007669"/>
    <property type="project" value="TreeGrafter"/>
</dbReference>
<dbReference type="AlphaFoldDB" id="A0A642ULK7"/>
<dbReference type="EMBL" id="SWFT01000105">
    <property type="protein sequence ID" value="KAA8901228.1"/>
    <property type="molecule type" value="Genomic_DNA"/>
</dbReference>
<gene>
    <name evidence="6" type="ORF">DIURU_003598</name>
</gene>
<evidence type="ECO:0000313" key="7">
    <source>
        <dbReference type="Proteomes" id="UP000449547"/>
    </source>
</evidence>
<dbReference type="Gene3D" id="3.40.470.10">
    <property type="entry name" value="Uracil-DNA glycosylase-like domain"/>
    <property type="match status" value="1"/>
</dbReference>
<sequence>MKRSLEQFRCDDDATLPPSKRQLKPKPEFKDLAPSLGDNLKVIFVGFNPGHQSSITQHHYAHFTNRFWKLFNQADILHTCCDDVPDKFFPTKPEHDYDLVPFGVGFTDLVLRCTRRADELSEEEKIANIERLFREFRESDVAHVAFIGKGIWEVVVRYVCAKQPHLKYRQVMADFEWGVQRGQVAEYVVAQCHPTMKMHVFPSTSGLVTALSNDERLKLWQRLAEAIKQSGPKLPVT</sequence>
<dbReference type="PANTHER" id="PTHR12159">
    <property type="entry name" value="G/T AND G/U MISMATCH-SPECIFIC DNA GLYCOSYLASE"/>
    <property type="match status" value="1"/>
</dbReference>
<keyword evidence="7" id="KW-1185">Reference proteome</keyword>
<dbReference type="InterPro" id="IPR005122">
    <property type="entry name" value="Uracil-DNA_glycosylase-like"/>
</dbReference>
<dbReference type="OMA" id="MCVVGKS"/>
<proteinExistence type="predicted"/>
<reference evidence="6 7" key="1">
    <citation type="submission" date="2019-07" db="EMBL/GenBank/DDBJ databases">
        <title>Genome assembly of two rare yeast pathogens: Diutina rugosa and Trichomonascus ciferrii.</title>
        <authorList>
            <person name="Mixao V."/>
            <person name="Saus E."/>
            <person name="Hansen A."/>
            <person name="Lass-Flor C."/>
            <person name="Gabaldon T."/>
        </authorList>
    </citation>
    <scope>NUCLEOTIDE SEQUENCE [LARGE SCALE GENOMIC DNA]</scope>
    <source>
        <strain evidence="6 7">CBS 613</strain>
    </source>
</reference>
<protein>
    <recommendedName>
        <fullName evidence="5">Uracil-DNA glycosylase-like domain-containing protein</fullName>
    </recommendedName>
</protein>
<comment type="caution">
    <text evidence="6">The sequence shown here is derived from an EMBL/GenBank/DDBJ whole genome shotgun (WGS) entry which is preliminary data.</text>
</comment>
<dbReference type="GO" id="GO:0006285">
    <property type="term" value="P:base-excision repair, AP site formation"/>
    <property type="evidence" value="ECO:0007669"/>
    <property type="project" value="InterPro"/>
</dbReference>